<sequence length="85" mass="9676">MALDAPILYDLISSKISDDMIDDQDDNITTINVDKCNFGNESNQKEINRSNIHVTKSNQAHELQENPSKKETSLQLLLMKDNEKI</sequence>
<comment type="caution">
    <text evidence="2">The sequence shown here is derived from an EMBL/GenBank/DDBJ whole genome shotgun (WGS) entry which is preliminary data.</text>
</comment>
<accession>A0ABR2HH67</accession>
<evidence type="ECO:0000256" key="1">
    <source>
        <dbReference type="SAM" id="MobiDB-lite"/>
    </source>
</evidence>
<gene>
    <name evidence="2" type="ORF">M9Y10_020075</name>
</gene>
<protein>
    <submittedName>
        <fullName evidence="2">Uncharacterized protein</fullName>
    </submittedName>
</protein>
<dbReference type="EMBL" id="JAPFFF010000029">
    <property type="protein sequence ID" value="KAK8846074.1"/>
    <property type="molecule type" value="Genomic_DNA"/>
</dbReference>
<feature type="compositionally biased region" description="Basic and acidic residues" evidence="1">
    <location>
        <begin position="62"/>
        <end position="72"/>
    </location>
</feature>
<organism evidence="2 3">
    <name type="scientific">Tritrichomonas musculus</name>
    <dbReference type="NCBI Taxonomy" id="1915356"/>
    <lineage>
        <taxon>Eukaryota</taxon>
        <taxon>Metamonada</taxon>
        <taxon>Parabasalia</taxon>
        <taxon>Tritrichomonadida</taxon>
        <taxon>Tritrichomonadidae</taxon>
        <taxon>Tritrichomonas</taxon>
    </lineage>
</organism>
<evidence type="ECO:0000313" key="3">
    <source>
        <dbReference type="Proteomes" id="UP001470230"/>
    </source>
</evidence>
<proteinExistence type="predicted"/>
<evidence type="ECO:0000313" key="2">
    <source>
        <dbReference type="EMBL" id="KAK8846074.1"/>
    </source>
</evidence>
<keyword evidence="3" id="KW-1185">Reference proteome</keyword>
<dbReference type="Proteomes" id="UP001470230">
    <property type="component" value="Unassembled WGS sequence"/>
</dbReference>
<name>A0ABR2HH67_9EUKA</name>
<feature type="region of interest" description="Disordered" evidence="1">
    <location>
        <begin position="57"/>
        <end position="85"/>
    </location>
</feature>
<reference evidence="2 3" key="1">
    <citation type="submission" date="2024-04" db="EMBL/GenBank/DDBJ databases">
        <title>Tritrichomonas musculus Genome.</title>
        <authorList>
            <person name="Alves-Ferreira E."/>
            <person name="Grigg M."/>
            <person name="Lorenzi H."/>
            <person name="Galac M."/>
        </authorList>
    </citation>
    <scope>NUCLEOTIDE SEQUENCE [LARGE SCALE GENOMIC DNA]</scope>
    <source>
        <strain evidence="2 3">EAF2021</strain>
    </source>
</reference>